<dbReference type="SMART" id="SM01217">
    <property type="entry name" value="Fn3_like"/>
    <property type="match status" value="1"/>
</dbReference>
<dbReference type="RefSeq" id="WP_169699001.1">
    <property type="nucleotide sequence ID" value="NZ_LS974202.1"/>
</dbReference>
<evidence type="ECO:0000313" key="6">
    <source>
        <dbReference type="EMBL" id="SSC12761.1"/>
    </source>
</evidence>
<dbReference type="InterPro" id="IPR017853">
    <property type="entry name" value="GH"/>
</dbReference>
<dbReference type="InterPro" id="IPR001764">
    <property type="entry name" value="Glyco_hydro_3_N"/>
</dbReference>
<dbReference type="InterPro" id="IPR026891">
    <property type="entry name" value="Fn3-like"/>
</dbReference>
<protein>
    <submittedName>
        <fullName evidence="6">Beta-glucosidase-like glycosyl hydrolase</fullName>
    </submittedName>
</protein>
<dbReference type="PANTHER" id="PTHR42715:SF10">
    <property type="entry name" value="BETA-GLUCOSIDASE"/>
    <property type="match status" value="1"/>
</dbReference>
<dbReference type="GO" id="GO:0005975">
    <property type="term" value="P:carbohydrate metabolic process"/>
    <property type="evidence" value="ECO:0007669"/>
    <property type="project" value="InterPro"/>
</dbReference>
<dbReference type="InterPro" id="IPR050288">
    <property type="entry name" value="Cellulose_deg_GH3"/>
</dbReference>
<comment type="similarity">
    <text evidence="1 4">Belongs to the glycosyl hydrolase 3 family.</text>
</comment>
<dbReference type="Gene3D" id="2.60.40.10">
    <property type="entry name" value="Immunoglobulins"/>
    <property type="match status" value="1"/>
</dbReference>
<dbReference type="InterPro" id="IPR036962">
    <property type="entry name" value="Glyco_hydro_3_N_sf"/>
</dbReference>
<dbReference type="PRINTS" id="PR00133">
    <property type="entry name" value="GLHYDRLASE3"/>
</dbReference>
<gene>
    <name evidence="6" type="ORF">MESINF_1317</name>
</gene>
<evidence type="ECO:0000256" key="3">
    <source>
        <dbReference type="ARBA" id="ARBA00023277"/>
    </source>
</evidence>
<evidence type="ECO:0000256" key="1">
    <source>
        <dbReference type="ARBA" id="ARBA00005336"/>
    </source>
</evidence>
<feature type="domain" description="Fibronectin type III-like" evidence="5">
    <location>
        <begin position="605"/>
        <end position="674"/>
    </location>
</feature>
<keyword evidence="4" id="KW-0326">Glycosidase</keyword>
<dbReference type="SUPFAM" id="SSF51445">
    <property type="entry name" value="(Trans)glycosidases"/>
    <property type="match status" value="1"/>
</dbReference>
<keyword evidence="7" id="KW-1185">Reference proteome</keyword>
<keyword evidence="3" id="KW-0119">Carbohydrate metabolism</keyword>
<dbReference type="Pfam" id="PF00933">
    <property type="entry name" value="Glyco_hydro_3"/>
    <property type="match status" value="1"/>
</dbReference>
<evidence type="ECO:0000256" key="2">
    <source>
        <dbReference type="ARBA" id="ARBA00022801"/>
    </source>
</evidence>
<dbReference type="PANTHER" id="PTHR42715">
    <property type="entry name" value="BETA-GLUCOSIDASE"/>
    <property type="match status" value="1"/>
</dbReference>
<dbReference type="Pfam" id="PF01915">
    <property type="entry name" value="Glyco_hydro_3_C"/>
    <property type="match status" value="1"/>
</dbReference>
<evidence type="ECO:0000259" key="5">
    <source>
        <dbReference type="SMART" id="SM01217"/>
    </source>
</evidence>
<dbReference type="SUPFAM" id="SSF52279">
    <property type="entry name" value="Beta-D-glucan exohydrolase, C-terminal domain"/>
    <property type="match status" value="1"/>
</dbReference>
<dbReference type="GO" id="GO:0008422">
    <property type="term" value="F:beta-glucosidase activity"/>
    <property type="evidence" value="ECO:0007669"/>
    <property type="project" value="UniProtKB-ARBA"/>
</dbReference>
<dbReference type="Gene3D" id="3.20.20.300">
    <property type="entry name" value="Glycoside hydrolase, family 3, N-terminal domain"/>
    <property type="match status" value="1"/>
</dbReference>
<accession>A0A7Z7LER9</accession>
<dbReference type="Gene3D" id="3.40.50.1700">
    <property type="entry name" value="Glycoside hydrolase family 3 C-terminal domain"/>
    <property type="match status" value="1"/>
</dbReference>
<keyword evidence="2 4" id="KW-0378">Hydrolase</keyword>
<dbReference type="AlphaFoldDB" id="A0A7Z7LER9"/>
<dbReference type="KEGG" id="minf:MESINF_1317"/>
<organism evidence="6 7">
    <name type="scientific">Mesotoga infera</name>
    <dbReference type="NCBI Taxonomy" id="1236046"/>
    <lineage>
        <taxon>Bacteria</taxon>
        <taxon>Thermotogati</taxon>
        <taxon>Thermotogota</taxon>
        <taxon>Thermotogae</taxon>
        <taxon>Kosmotogales</taxon>
        <taxon>Kosmotogaceae</taxon>
        <taxon>Mesotoga</taxon>
    </lineage>
</organism>
<reference evidence="6 7" key="1">
    <citation type="submission" date="2017-01" db="EMBL/GenBank/DDBJ databases">
        <authorList>
            <person name="Erauso G."/>
        </authorList>
    </citation>
    <scope>NUCLEOTIDE SEQUENCE [LARGE SCALE GENOMIC DNA]</scope>
    <source>
        <strain evidence="6">MESINF1</strain>
    </source>
</reference>
<dbReference type="PROSITE" id="PS00775">
    <property type="entry name" value="GLYCOSYL_HYDROL_F3"/>
    <property type="match status" value="1"/>
</dbReference>
<dbReference type="EMBL" id="LS974202">
    <property type="protein sequence ID" value="SSC12761.1"/>
    <property type="molecule type" value="Genomic_DNA"/>
</dbReference>
<evidence type="ECO:0000256" key="4">
    <source>
        <dbReference type="RuleBase" id="RU361161"/>
    </source>
</evidence>
<dbReference type="InterPro" id="IPR013783">
    <property type="entry name" value="Ig-like_fold"/>
</dbReference>
<name>A0A7Z7LER9_9BACT</name>
<evidence type="ECO:0000313" key="7">
    <source>
        <dbReference type="Proteomes" id="UP000250796"/>
    </source>
</evidence>
<dbReference type="FunFam" id="2.60.40.10:FF:000495">
    <property type="entry name" value="Periplasmic beta-glucosidase"/>
    <property type="match status" value="1"/>
</dbReference>
<dbReference type="Proteomes" id="UP000250796">
    <property type="component" value="Chromosome MESINF"/>
</dbReference>
<sequence>MKRLSDMTLEEKIGQLVMYGKYGEAQQKALAEGRIGSFLNNRGEETQSRQNIALDSPTGIPLIIGDDVIHGFRTIFPIPLALSCSFDMGLIEETCALSAREAAMEGINMIFAPMVDISRDPRWGRVAEGAGEDPYLGSEVARARVRGYQRNDWEDLPKIAACAKHYVAYGAPQGGRDYDGADISERSLREIYLPPFDAAVKAGVMSVMSSFNDLNGIPVSGNERAIRGILRGELGFEGVVVSDWESVEELVNHSIASDGREAARLGFKAGVDIDMNSGVYERYLKELVREGKLTIEEIDEAAWRVLKLKERLGLFGKKRFVIEEARRLSLENPAAKELALKAARESMVLLKNRDLLPLRKGTKLAVIGQLADDRPDMLGCWAGQVEAQESVTVLEGLENLGEEFLYERGSEINSDIEGGIGKAREIAAKAQVVLMVLGETSSMSGENRSRADITIPAAQRRLLRSVMEVNENVVLVVVSGRPLVLSWEEANVPAILQLWQPGHQAGNALAEILYGIHNPSGKLTMTFPTAVGQIPIYYNRKNTGRPLFKKYIDIQDEPLFPFGWGLSYTDFDYEDLALSTDSLKGGEELRVSARVTNRGDYDGSETVMLFVRDVTASVTRPVMELKGFEKLFLKAGQSKTVQFEITEETLTFLDENFRPVLEKGRFEVFLGRNSVEHLKGCFELI</sequence>
<dbReference type="Pfam" id="PF14310">
    <property type="entry name" value="Fn3-like"/>
    <property type="match status" value="1"/>
</dbReference>
<dbReference type="InterPro" id="IPR019800">
    <property type="entry name" value="Glyco_hydro_3_AS"/>
</dbReference>
<dbReference type="InterPro" id="IPR002772">
    <property type="entry name" value="Glyco_hydro_3_C"/>
</dbReference>
<dbReference type="InterPro" id="IPR036881">
    <property type="entry name" value="Glyco_hydro_3_C_sf"/>
</dbReference>
<proteinExistence type="inferred from homology"/>